<dbReference type="Pfam" id="PF04357">
    <property type="entry name" value="TamB"/>
    <property type="match status" value="1"/>
</dbReference>
<organism evidence="7 8">
    <name type="scientific">Parasphingorhabdus flavimaris</name>
    <dbReference type="NCBI Taxonomy" id="266812"/>
    <lineage>
        <taxon>Bacteria</taxon>
        <taxon>Pseudomonadati</taxon>
        <taxon>Pseudomonadota</taxon>
        <taxon>Alphaproteobacteria</taxon>
        <taxon>Sphingomonadales</taxon>
        <taxon>Sphingomonadaceae</taxon>
        <taxon>Parasphingorhabdus</taxon>
    </lineage>
</organism>
<evidence type="ECO:0000256" key="3">
    <source>
        <dbReference type="ARBA" id="ARBA00022989"/>
    </source>
</evidence>
<dbReference type="PANTHER" id="PTHR36985:SF1">
    <property type="entry name" value="TRANSLOCATION AND ASSEMBLY MODULE SUBUNIT TAMB"/>
    <property type="match status" value="1"/>
</dbReference>
<feature type="transmembrane region" description="Helical" evidence="5">
    <location>
        <begin position="20"/>
        <end position="42"/>
    </location>
</feature>
<dbReference type="RefSeq" id="WP_176280055.1">
    <property type="nucleotide sequence ID" value="NZ_JABWMH010000003.1"/>
</dbReference>
<comment type="caution">
    <text evidence="7">The sequence shown here is derived from an EMBL/GenBank/DDBJ whole genome shotgun (WGS) entry which is preliminary data.</text>
</comment>
<keyword evidence="4 5" id="KW-0472">Membrane</keyword>
<dbReference type="InterPro" id="IPR007452">
    <property type="entry name" value="TamB_C"/>
</dbReference>
<sequence length="1404" mass="147955">MADNETMSETEAYGPLTHKVAIWSGALIALVLVILIAGYLWLDSNSGHRFVANQIEGFEFENGMELEIDEISGSIYGEMEIAGLKIRDPQGVFATADTVRMDWRPFAFIGSHVDIRSLIIPKASLLRMPEFLPTESEGPLLPDLDIDVDRLEVGELDIAKVITGERHMLSLSAEVKIADARALLNGRARALARPGVAGGDSLKFRLDAMPEQNKLDLALNLDAPENGLVAGFSGTGQPMSLALNGKGDWAKWNGTLEGKSGEDMLADVAISARNGTFTVRGDARPGLFVSGPGQNMLEPVTRIDFTAAGEDRKFDINGRIDSDNFVLATNGVVDLGNNRMQDLNVDFRLLQPSVIAANVNGAGVTANMILNGDFAAPAIAYTINAARIGFDDTTVIGLRASGNVALKEEQWRIPLRARAQRIAGLDEGVGALLTNVRLDGDFGYAKGRLLSENLKIVSDRINATAVIVADLNQGLYTGGLKGRINGYRVESVGVFNIDSDIDLKSGKNGAFVLTGTVRARSSQIFNEGAREFLGGNSLIVAKLSYDTDGIARVRSLNVAAPSFRLTQGSGSYTPSGGINFAAKGMSDQYGPIGVKVSGSVARPVAVIAAARPGFGVGMNNVVATIRGNAKGYAIVADGNSDYGEFDANVDILAGSGPLTVDVNSGTQFAGVGLTGRIRQTGAGPFSGQLAASGSGIEGDVILSAFSGKQRAIIAATAVQTLLPGPANLAIERAIIDADIIVYDQPQVVADVQIQGLQMQDLQIAAARAKIDYLGGQGTAKIMAEGRNQVPFRFAANAVLDPELWRVALDGRANGVEFKTRKAARIIPGRDKYSLLPTTIDLSKGSIQLAGDYGRGLNIQSRLNNVNLALINPMMPGLGLGGIATGSLDFSQSSPSAFPEADARLRIDNFTRTSLASVSQPVDLHFVGRLLADGGNARAIFRRRGAAIGRMHVNLTPLPPAAGSWTTRLLAAPLSGGLRYNGPASTLFSLAALPDQDLRGPIGVAADFSGRVQSPVLTGVVRANKLVYENNAYGTRLTNMKINGNFTNDRLEVTELTANAGDGTISGKGFVSLSSAKGYPLQLALDLDNATLAKGSDLAASATGEIQLVNNSTTPATIRGRIRLPETRYKIVYEGSTKVATLTGVRRKPALGRKKITGDAEPISGVPGNWKLDIDLIADNQIYVSGMGLDSEWSADIKVRGTTGKPVLTGGIDLIRGTLGFAGRSFDLESGRLRFNGGSMTNPTLLLTASGEVDDVNINVNITGSAENPEIAFSSTPGLPQDEIMARILFGNSIGELTPIQAVQLASSLNGLRGGGGGLNPLGVLQSSVGIDRLRILGADKDTGRSTSIAAGQYITNDVYVEIVTDARGYTATQLEISLTPALSVLSSVGSFGGSNVNLRYRKDY</sequence>
<evidence type="ECO:0000256" key="1">
    <source>
        <dbReference type="ARBA" id="ARBA00004167"/>
    </source>
</evidence>
<protein>
    <submittedName>
        <fullName evidence="7">Translocation/assembly module TamB domain-containing protein</fullName>
    </submittedName>
</protein>
<feature type="domain" description="Translocation and assembly module TamB C-terminal" evidence="6">
    <location>
        <begin position="1055"/>
        <end position="1404"/>
    </location>
</feature>
<accession>A0ABX2N4K2</accession>
<evidence type="ECO:0000256" key="4">
    <source>
        <dbReference type="ARBA" id="ARBA00023136"/>
    </source>
</evidence>
<dbReference type="EMBL" id="JABWMH010000003">
    <property type="protein sequence ID" value="NVD28636.1"/>
    <property type="molecule type" value="Genomic_DNA"/>
</dbReference>
<keyword evidence="8" id="KW-1185">Reference proteome</keyword>
<evidence type="ECO:0000256" key="5">
    <source>
        <dbReference type="SAM" id="Phobius"/>
    </source>
</evidence>
<evidence type="ECO:0000259" key="6">
    <source>
        <dbReference type="Pfam" id="PF04357"/>
    </source>
</evidence>
<comment type="subcellular location">
    <subcellularLocation>
        <location evidence="1">Membrane</location>
        <topology evidence="1">Single-pass membrane protein</topology>
    </subcellularLocation>
</comment>
<proteinExistence type="predicted"/>
<gene>
    <name evidence="7" type="ORF">HUO14_12115</name>
</gene>
<reference evidence="7 8" key="1">
    <citation type="submission" date="2020-06" db="EMBL/GenBank/DDBJ databases">
        <authorList>
            <person name="Kim S.-J."/>
            <person name="Park S.-J."/>
        </authorList>
    </citation>
    <scope>NUCLEOTIDE SEQUENCE [LARGE SCALE GENOMIC DNA]</scope>
    <source>
        <strain evidence="7 8">SW-151</strain>
    </source>
</reference>
<evidence type="ECO:0000313" key="7">
    <source>
        <dbReference type="EMBL" id="NVD28636.1"/>
    </source>
</evidence>
<evidence type="ECO:0000313" key="8">
    <source>
        <dbReference type="Proteomes" id="UP000652427"/>
    </source>
</evidence>
<name>A0ABX2N4K2_9SPHN</name>
<keyword evidence="2 5" id="KW-0812">Transmembrane</keyword>
<dbReference type="Proteomes" id="UP000652427">
    <property type="component" value="Unassembled WGS sequence"/>
</dbReference>
<keyword evidence="3 5" id="KW-1133">Transmembrane helix</keyword>
<evidence type="ECO:0000256" key="2">
    <source>
        <dbReference type="ARBA" id="ARBA00022692"/>
    </source>
</evidence>
<dbReference type="PANTHER" id="PTHR36985">
    <property type="entry name" value="TRANSLOCATION AND ASSEMBLY MODULE SUBUNIT TAMB"/>
    <property type="match status" value="1"/>
</dbReference>